<sequence>MNQAQAPQARYEALADAIAGRPLPLAVADLDLIETNARTMLARAGMLPIRLGSKSIRCTEIMRLVQGLDQRFRGLLCFSAREAAWLATQGFDDLLIAYPTVEPVDLAAVAESPARIVLMIDEPAHIDALVAAARRFSVSFDVAIDVDMSSRFPAVHFGVRRSPVDTPQQALELARHIENSEGKVRLVGVMGYEAQIAGLQDDLPGKRIKNAMIRRMKRRSIAEIHKRRQSVITALRAAGHDLEFVNGGGTGSLESTAADPCVTEAAAGSGLYSPALFDHFRQFRHEPALYFALSAARIPCEGVLTCAGGGYVASGPSGADRLPRPFLPTGGKLIELEGAGEVQTPVQFPPDLKLPLGAPVFFRHAKAGELAERFKYLLLMRDGRIVDEVPTYRGAGRCFF</sequence>
<reference evidence="2 3" key="1">
    <citation type="submission" date="2023-09" db="EMBL/GenBank/DDBJ databases">
        <authorList>
            <person name="Rey-Velasco X."/>
        </authorList>
    </citation>
    <scope>NUCLEOTIDE SEQUENCE [LARGE SCALE GENOMIC DNA]</scope>
    <source>
        <strain evidence="2 3">W345</strain>
    </source>
</reference>
<evidence type="ECO:0000313" key="2">
    <source>
        <dbReference type="EMBL" id="MDT0496433.1"/>
    </source>
</evidence>
<dbReference type="InterPro" id="IPR051466">
    <property type="entry name" value="D-amino_acid_metab_enzyme"/>
</dbReference>
<accession>A0ABU2WEY6</accession>
<name>A0ABU2WEY6_9GAMM</name>
<dbReference type="PANTHER" id="PTHR28004">
    <property type="entry name" value="ZGC:162816-RELATED"/>
    <property type="match status" value="1"/>
</dbReference>
<dbReference type="CDD" id="cd06813">
    <property type="entry name" value="PLPDE_III_DSD_D-TA_like_2"/>
    <property type="match status" value="1"/>
</dbReference>
<gene>
    <name evidence="2" type="ORF">RM530_03510</name>
</gene>
<proteinExistence type="predicted"/>
<evidence type="ECO:0000313" key="3">
    <source>
        <dbReference type="Proteomes" id="UP001254608"/>
    </source>
</evidence>
<dbReference type="EMBL" id="JAVRIC010000003">
    <property type="protein sequence ID" value="MDT0496433.1"/>
    <property type="molecule type" value="Genomic_DNA"/>
</dbReference>
<protein>
    <submittedName>
        <fullName evidence="2">Amino acid deaminase/aldolase</fullName>
    </submittedName>
</protein>
<dbReference type="PANTHER" id="PTHR28004:SF2">
    <property type="entry name" value="D-SERINE DEHYDRATASE"/>
    <property type="match status" value="1"/>
</dbReference>
<keyword evidence="3" id="KW-1185">Reference proteome</keyword>
<dbReference type="Proteomes" id="UP001254608">
    <property type="component" value="Unassembled WGS sequence"/>
</dbReference>
<feature type="domain" description="Alanine racemase N-terminal" evidence="1">
    <location>
        <begin position="29"/>
        <end position="272"/>
    </location>
</feature>
<dbReference type="InterPro" id="IPR001608">
    <property type="entry name" value="Ala_racemase_N"/>
</dbReference>
<dbReference type="InterPro" id="IPR029066">
    <property type="entry name" value="PLP-binding_barrel"/>
</dbReference>
<organism evidence="2 3">
    <name type="scientific">Banduia mediterranea</name>
    <dbReference type="NCBI Taxonomy" id="3075609"/>
    <lineage>
        <taxon>Bacteria</taxon>
        <taxon>Pseudomonadati</taxon>
        <taxon>Pseudomonadota</taxon>
        <taxon>Gammaproteobacteria</taxon>
        <taxon>Nevskiales</taxon>
        <taxon>Algiphilaceae</taxon>
        <taxon>Banduia</taxon>
    </lineage>
</organism>
<dbReference type="RefSeq" id="WP_311363823.1">
    <property type="nucleotide sequence ID" value="NZ_JAVRIC010000003.1"/>
</dbReference>
<dbReference type="Gene3D" id="3.20.20.10">
    <property type="entry name" value="Alanine racemase"/>
    <property type="match status" value="1"/>
</dbReference>
<dbReference type="Pfam" id="PF01168">
    <property type="entry name" value="Ala_racemase_N"/>
    <property type="match status" value="1"/>
</dbReference>
<evidence type="ECO:0000259" key="1">
    <source>
        <dbReference type="Pfam" id="PF01168"/>
    </source>
</evidence>
<dbReference type="SUPFAM" id="SSF51419">
    <property type="entry name" value="PLP-binding barrel"/>
    <property type="match status" value="1"/>
</dbReference>
<comment type="caution">
    <text evidence="2">The sequence shown here is derived from an EMBL/GenBank/DDBJ whole genome shotgun (WGS) entry which is preliminary data.</text>
</comment>